<organism evidence="7 8">
    <name type="scientific">Marinomonas phaeophyticola</name>
    <dbReference type="NCBI Taxonomy" id="3004091"/>
    <lineage>
        <taxon>Bacteria</taxon>
        <taxon>Pseudomonadati</taxon>
        <taxon>Pseudomonadota</taxon>
        <taxon>Gammaproteobacteria</taxon>
        <taxon>Oceanospirillales</taxon>
        <taxon>Oceanospirillaceae</taxon>
        <taxon>Marinomonas</taxon>
    </lineage>
</organism>
<dbReference type="RefSeq" id="WP_269126697.1">
    <property type="nucleotide sequence ID" value="NZ_JAPUBN010000019.1"/>
</dbReference>
<dbReference type="PANTHER" id="PTHR32322">
    <property type="entry name" value="INNER MEMBRANE TRANSPORTER"/>
    <property type="match status" value="1"/>
</dbReference>
<keyword evidence="4 5" id="KW-0472">Membrane</keyword>
<feature type="transmembrane region" description="Helical" evidence="5">
    <location>
        <begin position="33"/>
        <end position="53"/>
    </location>
</feature>
<keyword evidence="2 5" id="KW-0812">Transmembrane</keyword>
<accession>A0ABT4JWT0</accession>
<feature type="transmembrane region" description="Helical" evidence="5">
    <location>
        <begin position="150"/>
        <end position="170"/>
    </location>
</feature>
<evidence type="ECO:0000256" key="3">
    <source>
        <dbReference type="ARBA" id="ARBA00022989"/>
    </source>
</evidence>
<evidence type="ECO:0000256" key="1">
    <source>
        <dbReference type="ARBA" id="ARBA00004141"/>
    </source>
</evidence>
<comment type="subcellular location">
    <subcellularLocation>
        <location evidence="1">Membrane</location>
        <topology evidence="1">Multi-pass membrane protein</topology>
    </subcellularLocation>
</comment>
<dbReference type="InterPro" id="IPR050638">
    <property type="entry name" value="AA-Vitamin_Transporters"/>
</dbReference>
<evidence type="ECO:0000313" key="7">
    <source>
        <dbReference type="EMBL" id="MCZ2722779.1"/>
    </source>
</evidence>
<dbReference type="InterPro" id="IPR037185">
    <property type="entry name" value="EmrE-like"/>
</dbReference>
<protein>
    <submittedName>
        <fullName evidence="7">DMT family transporter</fullName>
    </submittedName>
</protein>
<reference evidence="7" key="1">
    <citation type="submission" date="2022-12" db="EMBL/GenBank/DDBJ databases">
        <title>Marinomonas 15G1-11 sp. nov, isolated from marine algae.</title>
        <authorList>
            <person name="Butt M."/>
            <person name="Choi D.G."/>
            <person name="Kim J.M."/>
            <person name="Lee J.K."/>
            <person name="Baek J.H."/>
            <person name="Jeon C.O."/>
        </authorList>
    </citation>
    <scope>NUCLEOTIDE SEQUENCE</scope>
    <source>
        <strain evidence="7">15G1-11</strain>
    </source>
</reference>
<evidence type="ECO:0000313" key="8">
    <source>
        <dbReference type="Proteomes" id="UP001149719"/>
    </source>
</evidence>
<evidence type="ECO:0000259" key="6">
    <source>
        <dbReference type="Pfam" id="PF00892"/>
    </source>
</evidence>
<keyword evidence="3 5" id="KW-1133">Transmembrane helix</keyword>
<feature type="transmembrane region" description="Helical" evidence="5">
    <location>
        <begin position="219"/>
        <end position="237"/>
    </location>
</feature>
<sequence length="298" mass="32003">MTIRTIAAFLILGIIWGSNFIFMKWAADWITPLQVVLLRVIFGFLPIALYAVFTQSLSFSHAKHVGHFFVMSILATSLYYFGFAKGSALLLSSVAGVLSGAIPIISFLTAMIFLREEKATGTQWLGILIGLAGVVLIASPSSDAVDQNTLLGTGYMLLGVVSVGASFVYAKRFLGPLNIPGSAAVTYQLALSTIGLLLITDLTGIEDIAKDTRALTGMIIGLGLLGTGVAFLLYYYLIKQVGALKASSATYIPPVVALFIGVFWVNESLELMDYFAAILVFIGMVLVNKRKNIKAVLK</sequence>
<feature type="domain" description="EamA" evidence="6">
    <location>
        <begin position="6"/>
        <end position="138"/>
    </location>
</feature>
<keyword evidence="8" id="KW-1185">Reference proteome</keyword>
<feature type="domain" description="EamA" evidence="6">
    <location>
        <begin position="152"/>
        <end position="288"/>
    </location>
</feature>
<evidence type="ECO:0000256" key="2">
    <source>
        <dbReference type="ARBA" id="ARBA00022692"/>
    </source>
</evidence>
<dbReference type="PANTHER" id="PTHR32322:SF14">
    <property type="entry name" value="PROTEIN PAGO"/>
    <property type="match status" value="1"/>
</dbReference>
<dbReference type="EMBL" id="JAPUBN010000019">
    <property type="protein sequence ID" value="MCZ2722779.1"/>
    <property type="molecule type" value="Genomic_DNA"/>
</dbReference>
<feature type="transmembrane region" description="Helical" evidence="5">
    <location>
        <begin position="177"/>
        <end position="199"/>
    </location>
</feature>
<dbReference type="Pfam" id="PF00892">
    <property type="entry name" value="EamA"/>
    <property type="match status" value="2"/>
</dbReference>
<dbReference type="Proteomes" id="UP001149719">
    <property type="component" value="Unassembled WGS sequence"/>
</dbReference>
<feature type="transmembrane region" description="Helical" evidence="5">
    <location>
        <begin position="271"/>
        <end position="288"/>
    </location>
</feature>
<feature type="transmembrane region" description="Helical" evidence="5">
    <location>
        <begin position="65"/>
        <end position="83"/>
    </location>
</feature>
<dbReference type="SUPFAM" id="SSF103481">
    <property type="entry name" value="Multidrug resistance efflux transporter EmrE"/>
    <property type="match status" value="2"/>
</dbReference>
<comment type="caution">
    <text evidence="7">The sequence shown here is derived from an EMBL/GenBank/DDBJ whole genome shotgun (WGS) entry which is preliminary data.</text>
</comment>
<evidence type="ECO:0000256" key="5">
    <source>
        <dbReference type="SAM" id="Phobius"/>
    </source>
</evidence>
<name>A0ABT4JWT0_9GAMM</name>
<feature type="transmembrane region" description="Helical" evidence="5">
    <location>
        <begin position="121"/>
        <end position="138"/>
    </location>
</feature>
<proteinExistence type="predicted"/>
<feature type="transmembrane region" description="Helical" evidence="5">
    <location>
        <begin position="249"/>
        <end position="265"/>
    </location>
</feature>
<evidence type="ECO:0000256" key="4">
    <source>
        <dbReference type="ARBA" id="ARBA00023136"/>
    </source>
</evidence>
<feature type="transmembrane region" description="Helical" evidence="5">
    <location>
        <begin position="7"/>
        <end position="27"/>
    </location>
</feature>
<gene>
    <name evidence="7" type="ORF">O1D97_14450</name>
</gene>
<dbReference type="InterPro" id="IPR000620">
    <property type="entry name" value="EamA_dom"/>
</dbReference>
<feature type="transmembrane region" description="Helical" evidence="5">
    <location>
        <begin position="89"/>
        <end position="114"/>
    </location>
</feature>